<evidence type="ECO:0000256" key="3">
    <source>
        <dbReference type="ARBA" id="ARBA00022833"/>
    </source>
</evidence>
<evidence type="ECO:0000256" key="1">
    <source>
        <dbReference type="ARBA" id="ARBA00022723"/>
    </source>
</evidence>
<dbReference type="Proteomes" id="UP000078492">
    <property type="component" value="Unassembled WGS sequence"/>
</dbReference>
<dbReference type="EMBL" id="KQ981121">
    <property type="protein sequence ID" value="KYN09353.1"/>
    <property type="molecule type" value="Genomic_DNA"/>
</dbReference>
<keyword evidence="2 5" id="KW-0863">Zinc-finger</keyword>
<dbReference type="STRING" id="471704.A0A151IRL4"/>
<evidence type="ECO:0000313" key="7">
    <source>
        <dbReference type="EMBL" id="KYN09353.1"/>
    </source>
</evidence>
<keyword evidence="8" id="KW-1185">Reference proteome</keyword>
<evidence type="ECO:0000256" key="5">
    <source>
        <dbReference type="PROSITE-ProRule" id="PRU00309"/>
    </source>
</evidence>
<dbReference type="AlphaFoldDB" id="A0A151IRL4"/>
<dbReference type="GO" id="GO:0008270">
    <property type="term" value="F:zinc ion binding"/>
    <property type="evidence" value="ECO:0007669"/>
    <property type="project" value="UniProtKB-KW"/>
</dbReference>
<dbReference type="Gene3D" id="6.20.210.20">
    <property type="entry name" value="THAP domain"/>
    <property type="match status" value="1"/>
</dbReference>
<protein>
    <recommendedName>
        <fullName evidence="6">THAP-type domain-containing protein</fullName>
    </recommendedName>
</protein>
<dbReference type="InterPro" id="IPR038441">
    <property type="entry name" value="THAP_Znf_sf"/>
</dbReference>
<gene>
    <name evidence="7" type="ORF">ALC57_18529</name>
</gene>
<evidence type="ECO:0000256" key="4">
    <source>
        <dbReference type="ARBA" id="ARBA00023125"/>
    </source>
</evidence>
<sequence length="247" mass="29400">MRACCISGCKSSGNMPSHQFPKNFKRRIDWLQRLSLTEENENIINKLRVCYKHFKNSDYSCCLNKRRLVDTAVPSIDIDMCEVQRCVDITKSSHQQEIQISQPEYAQVEKITMDYKMLMQHDESIQTFRQNLDMIKKQVQRQEKILNKEVKKRIIGRPYTKRPNLVHITRKRKLSPTATKFYENVIKLQKETRRLRKIVKSLKNTKLKTIILNTIDHKGRKDETATVRQRFMDMIVRNEKVTPQVKF</sequence>
<keyword evidence="3" id="KW-0862">Zinc</keyword>
<accession>A0A151IRL4</accession>
<feature type="domain" description="THAP-type" evidence="6">
    <location>
        <begin position="1"/>
        <end position="77"/>
    </location>
</feature>
<keyword evidence="1" id="KW-0479">Metal-binding</keyword>
<keyword evidence="4 5" id="KW-0238">DNA-binding</keyword>
<organism evidence="7 8">
    <name type="scientific">Trachymyrmex cornetzi</name>
    <dbReference type="NCBI Taxonomy" id="471704"/>
    <lineage>
        <taxon>Eukaryota</taxon>
        <taxon>Metazoa</taxon>
        <taxon>Ecdysozoa</taxon>
        <taxon>Arthropoda</taxon>
        <taxon>Hexapoda</taxon>
        <taxon>Insecta</taxon>
        <taxon>Pterygota</taxon>
        <taxon>Neoptera</taxon>
        <taxon>Endopterygota</taxon>
        <taxon>Hymenoptera</taxon>
        <taxon>Apocrita</taxon>
        <taxon>Aculeata</taxon>
        <taxon>Formicoidea</taxon>
        <taxon>Formicidae</taxon>
        <taxon>Myrmicinae</taxon>
        <taxon>Trachymyrmex</taxon>
    </lineage>
</organism>
<dbReference type="GO" id="GO:0003677">
    <property type="term" value="F:DNA binding"/>
    <property type="evidence" value="ECO:0007669"/>
    <property type="project" value="UniProtKB-UniRule"/>
</dbReference>
<evidence type="ECO:0000256" key="2">
    <source>
        <dbReference type="ARBA" id="ARBA00022771"/>
    </source>
</evidence>
<reference evidence="7 8" key="1">
    <citation type="submission" date="2015-09" db="EMBL/GenBank/DDBJ databases">
        <title>Trachymyrmex cornetzi WGS genome.</title>
        <authorList>
            <person name="Nygaard S."/>
            <person name="Hu H."/>
            <person name="Boomsma J."/>
            <person name="Zhang G."/>
        </authorList>
    </citation>
    <scope>NUCLEOTIDE SEQUENCE [LARGE SCALE GENOMIC DNA]</scope>
    <source>
        <strain evidence="7">Tcor2-1</strain>
        <tissue evidence="7">Whole body</tissue>
    </source>
</reference>
<name>A0A151IRL4_9HYME</name>
<dbReference type="PROSITE" id="PS50950">
    <property type="entry name" value="ZF_THAP"/>
    <property type="match status" value="1"/>
</dbReference>
<proteinExistence type="predicted"/>
<dbReference type="SUPFAM" id="SSF57716">
    <property type="entry name" value="Glucocorticoid receptor-like (DNA-binding domain)"/>
    <property type="match status" value="1"/>
</dbReference>
<dbReference type="InterPro" id="IPR006612">
    <property type="entry name" value="THAP_Znf"/>
</dbReference>
<evidence type="ECO:0000259" key="6">
    <source>
        <dbReference type="PROSITE" id="PS50950"/>
    </source>
</evidence>
<evidence type="ECO:0000313" key="8">
    <source>
        <dbReference type="Proteomes" id="UP000078492"/>
    </source>
</evidence>
<dbReference type="Pfam" id="PF05485">
    <property type="entry name" value="THAP"/>
    <property type="match status" value="1"/>
</dbReference>
<dbReference type="SMART" id="SM00980">
    <property type="entry name" value="THAP"/>
    <property type="match status" value="1"/>
</dbReference>